<dbReference type="EMBL" id="JASCZI010211536">
    <property type="protein sequence ID" value="MED6194011.1"/>
    <property type="molecule type" value="Genomic_DNA"/>
</dbReference>
<keyword evidence="1" id="KW-0812">Transmembrane</keyword>
<keyword evidence="1" id="KW-1133">Transmembrane helix</keyword>
<protein>
    <submittedName>
        <fullName evidence="2">Uncharacterized protein</fullName>
    </submittedName>
</protein>
<evidence type="ECO:0000313" key="2">
    <source>
        <dbReference type="EMBL" id="MED6194011.1"/>
    </source>
</evidence>
<dbReference type="PANTHER" id="PTHR35731:SF1">
    <property type="entry name" value="8-AMINO-7-OXONONANOATE SYNTHASE"/>
    <property type="match status" value="1"/>
</dbReference>
<comment type="caution">
    <text evidence="2">The sequence shown here is derived from an EMBL/GenBank/DDBJ whole genome shotgun (WGS) entry which is preliminary data.</text>
</comment>
<feature type="transmembrane region" description="Helical" evidence="1">
    <location>
        <begin position="200"/>
        <end position="219"/>
    </location>
</feature>
<evidence type="ECO:0000313" key="3">
    <source>
        <dbReference type="Proteomes" id="UP001341840"/>
    </source>
</evidence>
<evidence type="ECO:0000256" key="1">
    <source>
        <dbReference type="SAM" id="Phobius"/>
    </source>
</evidence>
<organism evidence="2 3">
    <name type="scientific">Stylosanthes scabra</name>
    <dbReference type="NCBI Taxonomy" id="79078"/>
    <lineage>
        <taxon>Eukaryota</taxon>
        <taxon>Viridiplantae</taxon>
        <taxon>Streptophyta</taxon>
        <taxon>Embryophyta</taxon>
        <taxon>Tracheophyta</taxon>
        <taxon>Spermatophyta</taxon>
        <taxon>Magnoliopsida</taxon>
        <taxon>eudicotyledons</taxon>
        <taxon>Gunneridae</taxon>
        <taxon>Pentapetalae</taxon>
        <taxon>rosids</taxon>
        <taxon>fabids</taxon>
        <taxon>Fabales</taxon>
        <taxon>Fabaceae</taxon>
        <taxon>Papilionoideae</taxon>
        <taxon>50 kb inversion clade</taxon>
        <taxon>dalbergioids sensu lato</taxon>
        <taxon>Dalbergieae</taxon>
        <taxon>Pterocarpus clade</taxon>
        <taxon>Stylosanthes</taxon>
    </lineage>
</organism>
<keyword evidence="3" id="KW-1185">Reference proteome</keyword>
<sequence>MNTYLHGDERMIALKAIHPSFSPTNSKYDIHCTWLLQNKRSFIFHLCKSKESDSQPGDTRQQELLAQIAMLEAQKIRLTDYLDERSEFLTQFSKEAIAEFEKIGEEALKGLDEADARITANIESQMLEFEESTELNRQEISNRENELAVFEVQMEDDRNEGLFFKNLRKKAPVDIAQAKAEAQKIKDLTREKAGGRARRYVYLIFIGLLSIGIVSAIAASSSTDWRKVAVLFAILVALTSQFIYEQNMSSETGTTRKTNDEENN</sequence>
<proteinExistence type="predicted"/>
<keyword evidence="1" id="KW-0472">Membrane</keyword>
<gene>
    <name evidence="2" type="ORF">PIB30_024459</name>
</gene>
<dbReference type="PANTHER" id="PTHR35731">
    <property type="entry name" value="8-AMINO-7-OXONONANOATE SYNTHASE"/>
    <property type="match status" value="1"/>
</dbReference>
<feature type="transmembrane region" description="Helical" evidence="1">
    <location>
        <begin position="225"/>
        <end position="244"/>
    </location>
</feature>
<reference evidence="2 3" key="1">
    <citation type="journal article" date="2023" name="Plants (Basel)">
        <title>Bridging the Gap: Combining Genomics and Transcriptomics Approaches to Understand Stylosanthes scabra, an Orphan Legume from the Brazilian Caatinga.</title>
        <authorList>
            <person name="Ferreira-Neto J.R.C."/>
            <person name="da Silva M.D."/>
            <person name="Binneck E."/>
            <person name="de Melo N.F."/>
            <person name="da Silva R.H."/>
            <person name="de Melo A.L.T.M."/>
            <person name="Pandolfi V."/>
            <person name="Bustamante F.O."/>
            <person name="Brasileiro-Vidal A.C."/>
            <person name="Benko-Iseppon A.M."/>
        </authorList>
    </citation>
    <scope>NUCLEOTIDE SEQUENCE [LARGE SCALE GENOMIC DNA]</scope>
    <source>
        <tissue evidence="2">Leaves</tissue>
    </source>
</reference>
<accession>A0ABU6X7C6</accession>
<dbReference type="Proteomes" id="UP001341840">
    <property type="component" value="Unassembled WGS sequence"/>
</dbReference>
<name>A0ABU6X7C6_9FABA</name>